<gene>
    <name evidence="11" type="ORF">GIS00_08190</name>
</gene>
<dbReference type="AlphaFoldDB" id="A0A7K1FIH1"/>
<dbReference type="CDD" id="cd00082">
    <property type="entry name" value="HisKA"/>
    <property type="match status" value="1"/>
</dbReference>
<dbReference type="InterPro" id="IPR013656">
    <property type="entry name" value="PAS_4"/>
</dbReference>
<dbReference type="PANTHER" id="PTHR43047:SF72">
    <property type="entry name" value="OSMOSENSING HISTIDINE PROTEIN KINASE SLN1"/>
    <property type="match status" value="1"/>
</dbReference>
<dbReference type="GO" id="GO:0009927">
    <property type="term" value="F:histidine phosphotransfer kinase activity"/>
    <property type="evidence" value="ECO:0007669"/>
    <property type="project" value="TreeGrafter"/>
</dbReference>
<dbReference type="InterPro" id="IPR003018">
    <property type="entry name" value="GAF"/>
</dbReference>
<organism evidence="11 12">
    <name type="scientific">Nakamurella alba</name>
    <dbReference type="NCBI Taxonomy" id="2665158"/>
    <lineage>
        <taxon>Bacteria</taxon>
        <taxon>Bacillati</taxon>
        <taxon>Actinomycetota</taxon>
        <taxon>Actinomycetes</taxon>
        <taxon>Nakamurellales</taxon>
        <taxon>Nakamurellaceae</taxon>
        <taxon>Nakamurella</taxon>
    </lineage>
</organism>
<keyword evidence="6" id="KW-0418">Kinase</keyword>
<dbReference type="SMART" id="SM00091">
    <property type="entry name" value="PAS"/>
    <property type="match status" value="1"/>
</dbReference>
<dbReference type="CDD" id="cd00130">
    <property type="entry name" value="PAS"/>
    <property type="match status" value="1"/>
</dbReference>
<feature type="region of interest" description="Disordered" evidence="8">
    <location>
        <begin position="686"/>
        <end position="766"/>
    </location>
</feature>
<dbReference type="SMART" id="SM00387">
    <property type="entry name" value="HATPase_c"/>
    <property type="match status" value="1"/>
</dbReference>
<dbReference type="InterPro" id="IPR000014">
    <property type="entry name" value="PAS"/>
</dbReference>
<keyword evidence="5" id="KW-0808">Transferase</keyword>
<dbReference type="Gene3D" id="3.30.565.10">
    <property type="entry name" value="Histidine kinase-like ATPase, C-terminal domain"/>
    <property type="match status" value="1"/>
</dbReference>
<dbReference type="GO" id="GO:0000155">
    <property type="term" value="F:phosphorelay sensor kinase activity"/>
    <property type="evidence" value="ECO:0007669"/>
    <property type="project" value="InterPro"/>
</dbReference>
<evidence type="ECO:0000313" key="11">
    <source>
        <dbReference type="EMBL" id="MTD13921.1"/>
    </source>
</evidence>
<dbReference type="Gene3D" id="3.30.450.40">
    <property type="match status" value="1"/>
</dbReference>
<dbReference type="InterPro" id="IPR029016">
    <property type="entry name" value="GAF-like_dom_sf"/>
</dbReference>
<dbReference type="Pfam" id="PF02518">
    <property type="entry name" value="HATPase_c"/>
    <property type="match status" value="1"/>
</dbReference>
<evidence type="ECO:0000256" key="1">
    <source>
        <dbReference type="ARBA" id="ARBA00000085"/>
    </source>
</evidence>
<dbReference type="Gene3D" id="3.30.450.20">
    <property type="entry name" value="PAS domain"/>
    <property type="match status" value="1"/>
</dbReference>
<dbReference type="InterPro" id="IPR003594">
    <property type="entry name" value="HATPase_dom"/>
</dbReference>
<dbReference type="NCBIfam" id="TIGR00229">
    <property type="entry name" value="sensory_box"/>
    <property type="match status" value="1"/>
</dbReference>
<dbReference type="EMBL" id="WLYK01000001">
    <property type="protein sequence ID" value="MTD13921.1"/>
    <property type="molecule type" value="Genomic_DNA"/>
</dbReference>
<evidence type="ECO:0000256" key="7">
    <source>
        <dbReference type="ARBA" id="ARBA00023012"/>
    </source>
</evidence>
<dbReference type="InterPro" id="IPR005467">
    <property type="entry name" value="His_kinase_dom"/>
</dbReference>
<dbReference type="PROSITE" id="PS50112">
    <property type="entry name" value="PAS"/>
    <property type="match status" value="1"/>
</dbReference>
<evidence type="ECO:0000256" key="6">
    <source>
        <dbReference type="ARBA" id="ARBA00022777"/>
    </source>
</evidence>
<feature type="compositionally biased region" description="Low complexity" evidence="8">
    <location>
        <begin position="750"/>
        <end position="766"/>
    </location>
</feature>
<dbReference type="SMART" id="SM00388">
    <property type="entry name" value="HisKA"/>
    <property type="match status" value="1"/>
</dbReference>
<dbReference type="Pfam" id="PF00512">
    <property type="entry name" value="HisKA"/>
    <property type="match status" value="1"/>
</dbReference>
<comment type="caution">
    <text evidence="11">The sequence shown here is derived from an EMBL/GenBank/DDBJ whole genome shotgun (WGS) entry which is preliminary data.</text>
</comment>
<dbReference type="SUPFAM" id="SSF55874">
    <property type="entry name" value="ATPase domain of HSP90 chaperone/DNA topoisomerase II/histidine kinase"/>
    <property type="match status" value="1"/>
</dbReference>
<dbReference type="InterPro" id="IPR035965">
    <property type="entry name" value="PAS-like_dom_sf"/>
</dbReference>
<comment type="catalytic activity">
    <reaction evidence="1">
        <text>ATP + protein L-histidine = ADP + protein N-phospho-L-histidine.</text>
        <dbReference type="EC" id="2.7.13.3"/>
    </reaction>
</comment>
<dbReference type="SUPFAM" id="SSF47384">
    <property type="entry name" value="Homodimeric domain of signal transducing histidine kinase"/>
    <property type="match status" value="1"/>
</dbReference>
<dbReference type="GO" id="GO:0005886">
    <property type="term" value="C:plasma membrane"/>
    <property type="evidence" value="ECO:0007669"/>
    <property type="project" value="UniProtKB-SubCell"/>
</dbReference>
<evidence type="ECO:0000256" key="4">
    <source>
        <dbReference type="ARBA" id="ARBA00022553"/>
    </source>
</evidence>
<keyword evidence="7" id="KW-0902">Two-component regulatory system</keyword>
<feature type="domain" description="PAS" evidence="10">
    <location>
        <begin position="337"/>
        <end position="373"/>
    </location>
</feature>
<dbReference type="InterPro" id="IPR036097">
    <property type="entry name" value="HisK_dim/P_sf"/>
</dbReference>
<keyword evidence="4" id="KW-0597">Phosphoprotein</keyword>
<reference evidence="11 12" key="1">
    <citation type="submission" date="2019-11" db="EMBL/GenBank/DDBJ databases">
        <authorList>
            <person name="Jiang L.-Q."/>
        </authorList>
    </citation>
    <scope>NUCLEOTIDE SEQUENCE [LARGE SCALE GENOMIC DNA]</scope>
    <source>
        <strain evidence="11 12">YIM 132087</strain>
    </source>
</reference>
<dbReference type="SUPFAM" id="SSF55785">
    <property type="entry name" value="PYP-like sensor domain (PAS domain)"/>
    <property type="match status" value="1"/>
</dbReference>
<dbReference type="Pfam" id="PF08448">
    <property type="entry name" value="PAS_4"/>
    <property type="match status" value="1"/>
</dbReference>
<feature type="compositionally biased region" description="Basic and acidic residues" evidence="8">
    <location>
        <begin position="693"/>
        <end position="722"/>
    </location>
</feature>
<evidence type="ECO:0000259" key="9">
    <source>
        <dbReference type="PROSITE" id="PS50109"/>
    </source>
</evidence>
<feature type="domain" description="Histidine kinase" evidence="9">
    <location>
        <begin position="478"/>
        <end position="687"/>
    </location>
</feature>
<dbReference type="SUPFAM" id="SSF55781">
    <property type="entry name" value="GAF domain-like"/>
    <property type="match status" value="1"/>
</dbReference>
<evidence type="ECO:0000259" key="10">
    <source>
        <dbReference type="PROSITE" id="PS50112"/>
    </source>
</evidence>
<dbReference type="InterPro" id="IPR003661">
    <property type="entry name" value="HisK_dim/P_dom"/>
</dbReference>
<keyword evidence="12" id="KW-1185">Reference proteome</keyword>
<dbReference type="PANTHER" id="PTHR43047">
    <property type="entry name" value="TWO-COMPONENT HISTIDINE PROTEIN KINASE"/>
    <property type="match status" value="1"/>
</dbReference>
<comment type="subcellular location">
    <subcellularLocation>
        <location evidence="2">Cell membrane</location>
    </subcellularLocation>
</comment>
<protein>
    <recommendedName>
        <fullName evidence="3">histidine kinase</fullName>
        <ecNumber evidence="3">2.7.13.3</ecNumber>
    </recommendedName>
</protein>
<evidence type="ECO:0000313" key="12">
    <source>
        <dbReference type="Proteomes" id="UP000460221"/>
    </source>
</evidence>
<evidence type="ECO:0000256" key="2">
    <source>
        <dbReference type="ARBA" id="ARBA00004236"/>
    </source>
</evidence>
<dbReference type="InterPro" id="IPR036890">
    <property type="entry name" value="HATPase_C_sf"/>
</dbReference>
<evidence type="ECO:0000256" key="5">
    <source>
        <dbReference type="ARBA" id="ARBA00022679"/>
    </source>
</evidence>
<dbReference type="Proteomes" id="UP000460221">
    <property type="component" value="Unassembled WGS sequence"/>
</dbReference>
<proteinExistence type="predicted"/>
<accession>A0A7K1FIH1</accession>
<evidence type="ECO:0000256" key="8">
    <source>
        <dbReference type="SAM" id="MobiDB-lite"/>
    </source>
</evidence>
<dbReference type="PRINTS" id="PR00344">
    <property type="entry name" value="BCTRLSENSOR"/>
</dbReference>
<dbReference type="PROSITE" id="PS50109">
    <property type="entry name" value="HIS_KIN"/>
    <property type="match status" value="1"/>
</dbReference>
<dbReference type="SMART" id="SM00065">
    <property type="entry name" value="GAF"/>
    <property type="match status" value="1"/>
</dbReference>
<evidence type="ECO:0000256" key="3">
    <source>
        <dbReference type="ARBA" id="ARBA00012438"/>
    </source>
</evidence>
<sequence length="766" mass="81897">MQQLPLDEDVAADHPCRVVPADQVAQLRATDPDTAIVALVRSIDPDAAVRARLAGADVVLPYDEQPSEVTLRTARRAARTLRHHEVEARRSREFALHDLRTGVQSTVMLADLIQNEPGATDRAVRLLRALADRNADSIADLARSETLVAAGGPVIAEVAEEGPEFPALAQAEILEGIARRVPLSQSLQGVVAAMEAQLPGSICSILLSGPDPTTLVHGAGPHLPEPFRRYIDGVQIGPAVGSCGSAAYLKIPIVAADIATDPRWTAFRDMAMQHGLRSCWSTPILDADRHEVLGTFAVYHDRPWEPDASDVELVGRFTHTAAIAIGTHALFSRLAESESRFRSAFEGAEVGMALVSPEGDLLQANPALSRMLGGAATGDRLPDNVHPDDLDDFTSALRRCAADGTPVRLPEVRWVGDSWAQPLWTTLGVSLVTGPDGDARYLVVELFDLTERRRVAQARREQAVAEAANQAKTEQLALVSHELRTPLTAVIGFAQAMQMVQLDPERREGAIERILTAGRHLLQVINDLSDLTGAETGRLLPDRRPFDPADTIRETVDLMAELAVQGGISLTAELPARPVRVSGDPRRLRQVLINLVGNAVKFTQEGGSVVVSWDGAALRVSDDGPGIPDAEIPLLFTPFHRSGTRKGEGTGLGLALSERLTRAMGGRLRRVPGSVGTTFEVRMPAVGSVARSATDRSTTDRATTDRSTTDRTTTDRPTEDRPTSAGTGDHPRAPRRSTTSTSSGMSNGLASATSAPVTATTPAAST</sequence>
<dbReference type="EC" id="2.7.13.3" evidence="3"/>
<dbReference type="Pfam" id="PF01590">
    <property type="entry name" value="GAF"/>
    <property type="match status" value="1"/>
</dbReference>
<dbReference type="InterPro" id="IPR004358">
    <property type="entry name" value="Sig_transdc_His_kin-like_C"/>
</dbReference>
<dbReference type="RefSeq" id="WP_154767663.1">
    <property type="nucleotide sequence ID" value="NZ_WLYK01000001.1"/>
</dbReference>
<dbReference type="Gene3D" id="1.10.287.130">
    <property type="match status" value="1"/>
</dbReference>
<name>A0A7K1FIH1_9ACTN</name>